<dbReference type="AlphaFoldDB" id="A0AA35VWU2"/>
<evidence type="ECO:0000256" key="1">
    <source>
        <dbReference type="SAM" id="MobiDB-lite"/>
    </source>
</evidence>
<name>A0AA35VWU2_GEOBA</name>
<organism evidence="2 3">
    <name type="scientific">Geodia barretti</name>
    <name type="common">Barrett's horny sponge</name>
    <dbReference type="NCBI Taxonomy" id="519541"/>
    <lineage>
        <taxon>Eukaryota</taxon>
        <taxon>Metazoa</taxon>
        <taxon>Porifera</taxon>
        <taxon>Demospongiae</taxon>
        <taxon>Heteroscleromorpha</taxon>
        <taxon>Tetractinellida</taxon>
        <taxon>Astrophorina</taxon>
        <taxon>Geodiidae</taxon>
        <taxon>Geodia</taxon>
    </lineage>
</organism>
<keyword evidence="3" id="KW-1185">Reference proteome</keyword>
<dbReference type="Gene3D" id="3.40.50.2000">
    <property type="entry name" value="Glycogen Phosphorylase B"/>
    <property type="match status" value="1"/>
</dbReference>
<evidence type="ECO:0000313" key="3">
    <source>
        <dbReference type="Proteomes" id="UP001174909"/>
    </source>
</evidence>
<dbReference type="SUPFAM" id="SSF53756">
    <property type="entry name" value="UDP-Glycosyltransferase/glycogen phosphorylase"/>
    <property type="match status" value="1"/>
</dbReference>
<reference evidence="2" key="1">
    <citation type="submission" date="2023-03" db="EMBL/GenBank/DDBJ databases">
        <authorList>
            <person name="Steffen K."/>
            <person name="Cardenas P."/>
        </authorList>
    </citation>
    <scope>NUCLEOTIDE SEQUENCE</scope>
</reference>
<accession>A0AA35VWU2</accession>
<proteinExistence type="predicted"/>
<protein>
    <recommendedName>
        <fullName evidence="4">Glycosyltransferase</fullName>
    </recommendedName>
</protein>
<dbReference type="Proteomes" id="UP001174909">
    <property type="component" value="Unassembled WGS sequence"/>
</dbReference>
<gene>
    <name evidence="2" type="ORF">GBAR_LOCUS1856</name>
</gene>
<sequence length="407" mass="44851">MPKQKVVFLCKGSRGDVLPLLSIALELVEGCGVHVVVVCAKSSLNDQMRQLLQRETYRPIELRQLPEFGVHRRDKNEAEEATEHQTALRAEVEIALEASRGADLIIYNLFSLEGQFISRGLDVPSIAVSPHLQMRPVPAGFKTQLSKSHPSIYQRLMSCSKGWFGRDTKVLIKLVDKCNENVGAEVGLLKLSTGCGECLSMTMAPCVRLWVCLSSPSPWTREVSSLSPHLSSMASVLQCYLANLGGLIATDDSGTAPTVVDFLPEGTLPSLRDSSTVYIFGTLFRHFLTCNCSECRLNISPQNWQASPNTLTPATCSSEGESRVVTATVSFLPHSSDTSADFGVPFACLRGLVLFRLDAEPRQVFGWRTMDEEPNSSPQRPQRVSGRRLVSHGRTEVHVDSRGRYRS</sequence>
<comment type="caution">
    <text evidence="2">The sequence shown here is derived from an EMBL/GenBank/DDBJ whole genome shotgun (WGS) entry which is preliminary data.</text>
</comment>
<dbReference type="EMBL" id="CASHTH010000268">
    <property type="protein sequence ID" value="CAI7996344.1"/>
    <property type="molecule type" value="Genomic_DNA"/>
</dbReference>
<evidence type="ECO:0000313" key="2">
    <source>
        <dbReference type="EMBL" id="CAI7996344.1"/>
    </source>
</evidence>
<feature type="region of interest" description="Disordered" evidence="1">
    <location>
        <begin position="368"/>
        <end position="407"/>
    </location>
</feature>
<feature type="compositionally biased region" description="Basic and acidic residues" evidence="1">
    <location>
        <begin position="393"/>
        <end position="407"/>
    </location>
</feature>
<evidence type="ECO:0008006" key="4">
    <source>
        <dbReference type="Google" id="ProtNLM"/>
    </source>
</evidence>